<accession>A0A6J6P4R2</accession>
<feature type="transmembrane region" description="Helical" evidence="1">
    <location>
        <begin position="84"/>
        <end position="102"/>
    </location>
</feature>
<evidence type="ECO:0000256" key="1">
    <source>
        <dbReference type="SAM" id="Phobius"/>
    </source>
</evidence>
<proteinExistence type="predicted"/>
<organism evidence="2">
    <name type="scientific">freshwater metagenome</name>
    <dbReference type="NCBI Taxonomy" id="449393"/>
    <lineage>
        <taxon>unclassified sequences</taxon>
        <taxon>metagenomes</taxon>
        <taxon>ecological metagenomes</taxon>
    </lineage>
</organism>
<gene>
    <name evidence="2" type="ORF">UFOPK2373_00827</name>
</gene>
<feature type="transmembrane region" description="Helical" evidence="1">
    <location>
        <begin position="122"/>
        <end position="146"/>
    </location>
</feature>
<feature type="transmembrane region" description="Helical" evidence="1">
    <location>
        <begin position="47"/>
        <end position="72"/>
    </location>
</feature>
<reference evidence="2" key="1">
    <citation type="submission" date="2020-05" db="EMBL/GenBank/DDBJ databases">
        <authorList>
            <person name="Chiriac C."/>
            <person name="Salcher M."/>
            <person name="Ghai R."/>
            <person name="Kavagutti S V."/>
        </authorList>
    </citation>
    <scope>NUCLEOTIDE SEQUENCE</scope>
</reference>
<dbReference type="AlphaFoldDB" id="A0A6J6P4R2"/>
<feature type="transmembrane region" description="Helical" evidence="1">
    <location>
        <begin position="190"/>
        <end position="214"/>
    </location>
</feature>
<keyword evidence="1" id="KW-1133">Transmembrane helix</keyword>
<protein>
    <submittedName>
        <fullName evidence="2">Unannotated protein</fullName>
    </submittedName>
</protein>
<evidence type="ECO:0000313" key="2">
    <source>
        <dbReference type="EMBL" id="CAB4691593.1"/>
    </source>
</evidence>
<dbReference type="InterPro" id="IPR016566">
    <property type="entry name" value="UCP010219"/>
</dbReference>
<keyword evidence="1" id="KW-0812">Transmembrane</keyword>
<dbReference type="Pfam" id="PF11361">
    <property type="entry name" value="DUF3159"/>
    <property type="match status" value="1"/>
</dbReference>
<name>A0A6J6P4R2_9ZZZZ</name>
<feature type="transmembrane region" description="Helical" evidence="1">
    <location>
        <begin position="158"/>
        <end position="178"/>
    </location>
</feature>
<dbReference type="EMBL" id="CAEZXL010000147">
    <property type="protein sequence ID" value="CAB4691593.1"/>
    <property type="molecule type" value="Genomic_DNA"/>
</dbReference>
<sequence length="228" mass="25614">MTEPKPRIKIEKYGIKQSEDGYQLDFKSLLASVGGFQGLIESTLPGFLYVLTFAIWRSLTISISTVVAAVLLLTIRHFVKKRPFSQLVGSLIGIALAIYLTLRPGGQAGDFYLKDFWTNGIYGSVLLLSVVIRLPIIGVMVGLFTNQGLTWRKNRRKVRFFDLVTLLWVGLFATRLAVELPLYFVGDIVTLGFVKLVLGLPFYLTMIWVSWLLLRKVITPAQDGILDK</sequence>
<keyword evidence="1" id="KW-0472">Membrane</keyword>